<keyword evidence="6" id="KW-1015">Disulfide bond</keyword>
<keyword evidence="4 7" id="KW-0964">Secreted</keyword>
<feature type="non-terminal residue" evidence="8">
    <location>
        <position position="62"/>
    </location>
</feature>
<protein>
    <recommendedName>
        <fullName evidence="7">Epidermal patterning factor-like protein</fullName>
    </recommendedName>
</protein>
<organism evidence="8 9">
    <name type="scientific">Genlisea aurea</name>
    <dbReference type="NCBI Taxonomy" id="192259"/>
    <lineage>
        <taxon>Eukaryota</taxon>
        <taxon>Viridiplantae</taxon>
        <taxon>Streptophyta</taxon>
        <taxon>Embryophyta</taxon>
        <taxon>Tracheophyta</taxon>
        <taxon>Spermatophyta</taxon>
        <taxon>Magnoliopsida</taxon>
        <taxon>eudicotyledons</taxon>
        <taxon>Gunneridae</taxon>
        <taxon>Pentapetalae</taxon>
        <taxon>asterids</taxon>
        <taxon>lamiids</taxon>
        <taxon>Lamiales</taxon>
        <taxon>Lentibulariaceae</taxon>
        <taxon>Genlisea</taxon>
    </lineage>
</organism>
<keyword evidence="3 7" id="KW-0217">Developmental protein</keyword>
<dbReference type="GO" id="GO:0010052">
    <property type="term" value="P:guard cell differentiation"/>
    <property type="evidence" value="ECO:0007669"/>
    <property type="project" value="UniProtKB-UniRule"/>
</dbReference>
<dbReference type="OrthoDB" id="771316at2759"/>
<keyword evidence="9" id="KW-1185">Reference proteome</keyword>
<proteinExistence type="inferred from homology"/>
<evidence type="ECO:0000256" key="5">
    <source>
        <dbReference type="ARBA" id="ARBA00022729"/>
    </source>
</evidence>
<sequence>NTRFCCGAVMASTVPSCENKCGHCKPCEAVVWRVPPAKSGGGDEDYYPVVWGCSCRGELYHP</sequence>
<name>S8CKI7_9LAMI</name>
<dbReference type="GO" id="GO:0005576">
    <property type="term" value="C:extracellular region"/>
    <property type="evidence" value="ECO:0007669"/>
    <property type="project" value="UniProtKB-SubCell"/>
</dbReference>
<comment type="subcellular location">
    <subcellularLocation>
        <location evidence="1 7">Secreted</location>
    </subcellularLocation>
</comment>
<gene>
    <name evidence="8" type="ORF">M569_07566</name>
</gene>
<comment type="caution">
    <text evidence="8">The sequence shown here is derived from an EMBL/GenBank/DDBJ whole genome shotgun (WGS) entry which is preliminary data.</text>
</comment>
<dbReference type="EMBL" id="AUSU01003237">
    <property type="protein sequence ID" value="EPS67220.1"/>
    <property type="molecule type" value="Genomic_DNA"/>
</dbReference>
<evidence type="ECO:0000256" key="4">
    <source>
        <dbReference type="ARBA" id="ARBA00022525"/>
    </source>
</evidence>
<evidence type="ECO:0000256" key="3">
    <source>
        <dbReference type="ARBA" id="ARBA00022473"/>
    </source>
</evidence>
<evidence type="ECO:0000256" key="1">
    <source>
        <dbReference type="ARBA" id="ARBA00004613"/>
    </source>
</evidence>
<accession>S8CKI7</accession>
<dbReference type="Proteomes" id="UP000015453">
    <property type="component" value="Unassembled WGS sequence"/>
</dbReference>
<feature type="non-terminal residue" evidence="8">
    <location>
        <position position="1"/>
    </location>
</feature>
<evidence type="ECO:0000256" key="6">
    <source>
        <dbReference type="ARBA" id="ARBA00023157"/>
    </source>
</evidence>
<keyword evidence="5" id="KW-0732">Signal</keyword>
<evidence type="ECO:0000256" key="2">
    <source>
        <dbReference type="ARBA" id="ARBA00008127"/>
    </source>
</evidence>
<comment type="similarity">
    <text evidence="2 7">Belongs to the plant cysteine rich small secretory peptide family. Epidermal patterning factor subfamily.</text>
</comment>
<dbReference type="InterPro" id="IPR039455">
    <property type="entry name" value="EPFL"/>
</dbReference>
<dbReference type="Pfam" id="PF17181">
    <property type="entry name" value="EPF"/>
    <property type="match status" value="1"/>
</dbReference>
<dbReference type="PANTHER" id="PTHR33109:SF4">
    <property type="entry name" value="EPIDERMAL PATTERNING FACTOR-LIKE PROTEIN 6"/>
    <property type="match status" value="1"/>
</dbReference>
<evidence type="ECO:0000313" key="9">
    <source>
        <dbReference type="Proteomes" id="UP000015453"/>
    </source>
</evidence>
<evidence type="ECO:0000313" key="8">
    <source>
        <dbReference type="EMBL" id="EPS67220.1"/>
    </source>
</evidence>
<comment type="function">
    <text evidence="7">Controls stomatal patterning.</text>
</comment>
<dbReference type="AlphaFoldDB" id="S8CKI7"/>
<dbReference type="PANTHER" id="PTHR33109">
    <property type="entry name" value="EPIDERMAL PATTERNING FACTOR-LIKE PROTEIN 4"/>
    <property type="match status" value="1"/>
</dbReference>
<reference evidence="8 9" key="1">
    <citation type="journal article" date="2013" name="BMC Genomics">
        <title>The miniature genome of a carnivorous plant Genlisea aurea contains a low number of genes and short non-coding sequences.</title>
        <authorList>
            <person name="Leushkin E.V."/>
            <person name="Sutormin R.A."/>
            <person name="Nabieva E.R."/>
            <person name="Penin A.A."/>
            <person name="Kondrashov A.S."/>
            <person name="Logacheva M.D."/>
        </authorList>
    </citation>
    <scope>NUCLEOTIDE SEQUENCE [LARGE SCALE GENOMIC DNA]</scope>
</reference>
<evidence type="ECO:0000256" key="7">
    <source>
        <dbReference type="RuleBase" id="RU367102"/>
    </source>
</evidence>